<evidence type="ECO:0000313" key="3">
    <source>
        <dbReference type="EMBL" id="PQO37227.1"/>
    </source>
</evidence>
<proteinExistence type="predicted"/>
<feature type="domain" description="F-box/LRR-repeat protein 15-like leucin rich repeat" evidence="2">
    <location>
        <begin position="400"/>
        <end position="518"/>
    </location>
</feature>
<organism evidence="3 4">
    <name type="scientific">Blastopirellula marina</name>
    <dbReference type="NCBI Taxonomy" id="124"/>
    <lineage>
        <taxon>Bacteria</taxon>
        <taxon>Pseudomonadati</taxon>
        <taxon>Planctomycetota</taxon>
        <taxon>Planctomycetia</taxon>
        <taxon>Pirellulales</taxon>
        <taxon>Pirellulaceae</taxon>
        <taxon>Blastopirellula</taxon>
    </lineage>
</organism>
<comment type="caution">
    <text evidence="3">The sequence shown here is derived from an EMBL/GenBank/DDBJ whole genome shotgun (WGS) entry which is preliminary data.</text>
</comment>
<dbReference type="PANTHER" id="PTHR13318">
    <property type="entry name" value="PARTNER OF PAIRED, ISOFORM B-RELATED"/>
    <property type="match status" value="1"/>
</dbReference>
<dbReference type="SUPFAM" id="SSF52047">
    <property type="entry name" value="RNI-like"/>
    <property type="match status" value="2"/>
</dbReference>
<dbReference type="Pfam" id="PF25372">
    <property type="entry name" value="DUF7885"/>
    <property type="match status" value="1"/>
</dbReference>
<feature type="transmembrane region" description="Helical" evidence="1">
    <location>
        <begin position="12"/>
        <end position="31"/>
    </location>
</feature>
<reference evidence="3 4" key="1">
    <citation type="submission" date="2018-02" db="EMBL/GenBank/DDBJ databases">
        <title>Comparative genomes isolates from brazilian mangrove.</title>
        <authorList>
            <person name="Araujo J.E."/>
            <person name="Taketani R.G."/>
            <person name="Silva M.C.P."/>
            <person name="Loureco M.V."/>
            <person name="Andreote F.D."/>
        </authorList>
    </citation>
    <scope>NUCLEOTIDE SEQUENCE [LARGE SCALE GENOMIC DNA]</scope>
    <source>
        <strain evidence="3 4">Hex-1 MGV</strain>
    </source>
</reference>
<dbReference type="SMART" id="SM00367">
    <property type="entry name" value="LRR_CC"/>
    <property type="match status" value="4"/>
</dbReference>
<dbReference type="AlphaFoldDB" id="A0A2S8FYF3"/>
<evidence type="ECO:0000313" key="4">
    <source>
        <dbReference type="Proteomes" id="UP000238322"/>
    </source>
</evidence>
<evidence type="ECO:0000259" key="2">
    <source>
        <dbReference type="Pfam" id="PF25372"/>
    </source>
</evidence>
<gene>
    <name evidence="3" type="ORF">C5Y83_04570</name>
</gene>
<dbReference type="InterPro" id="IPR057207">
    <property type="entry name" value="FBXL15_LRR"/>
</dbReference>
<dbReference type="EMBL" id="PUHY01000005">
    <property type="protein sequence ID" value="PQO37227.1"/>
    <property type="molecule type" value="Genomic_DNA"/>
</dbReference>
<evidence type="ECO:0000256" key="1">
    <source>
        <dbReference type="SAM" id="Phobius"/>
    </source>
</evidence>
<keyword evidence="1" id="KW-1133">Transmembrane helix</keyword>
<accession>A0A2S8FYF3</accession>
<dbReference type="GO" id="GO:0031146">
    <property type="term" value="P:SCF-dependent proteasomal ubiquitin-dependent protein catabolic process"/>
    <property type="evidence" value="ECO:0007669"/>
    <property type="project" value="TreeGrafter"/>
</dbReference>
<protein>
    <recommendedName>
        <fullName evidence="2">F-box/LRR-repeat protein 15-like leucin rich repeat domain-containing protein</fullName>
    </recommendedName>
</protein>
<dbReference type="Proteomes" id="UP000238322">
    <property type="component" value="Unassembled WGS sequence"/>
</dbReference>
<dbReference type="Gene3D" id="3.80.10.10">
    <property type="entry name" value="Ribonuclease Inhibitor"/>
    <property type="match status" value="2"/>
</dbReference>
<dbReference type="InterPro" id="IPR006553">
    <property type="entry name" value="Leu-rich_rpt_Cys-con_subtyp"/>
</dbReference>
<dbReference type="GO" id="GO:0019005">
    <property type="term" value="C:SCF ubiquitin ligase complex"/>
    <property type="evidence" value="ECO:0007669"/>
    <property type="project" value="TreeGrafter"/>
</dbReference>
<name>A0A2S8FYF3_9BACT</name>
<keyword evidence="1" id="KW-0472">Membrane</keyword>
<keyword evidence="1" id="KW-0812">Transmembrane</keyword>
<dbReference type="PANTHER" id="PTHR13318:SF190">
    <property type="entry name" value="PARTNER OF PAIRED, ISOFORM B"/>
    <property type="match status" value="1"/>
</dbReference>
<sequence length="554" mass="62138">MSGAMPRFLRQFGLRTLLLFCTLAAVCFGLWRSHMTWVDHQYQIAQQIADRKGNVRWATWGPAWVHDLFGSHYFTHVITVDWHHKKIHDEDMQLLREVTTLEELYVPGTRISNAGIEVVADLPRLKRLAVWRTKLTDRGLETIGKLKNLEALDIHATEVTEKGFRHLRGLPKLKLFRHSLELTDEGVGHLATIPNIELEGVKCRGLSDACLQWVANQRKLIGLHVMHPKGEAWAERFIGHPFLQSLDVGFAAMTDEQLRNLLLANTLSYVNIHRVPVTDEGLALPVGGGKLRGLNLYQTEITPRAFLKKLGSNASQVSIDPTSIVVKDGATGARFGWHGHVTSEMWPYFAECQLATSFTCDVWLPKDVDPDFLGSMKALENVTFHCPIDDRGMKALGQLPKLKSLILSGEQNISPAGYAHLADCEDLESLFIVQGGVDDDELMEIGKLKDLTSLRFYDNPITDDGLRAITSLRRLTFLELDRCEQLTDEAMRWVAKLEKLQTLKCRGSKIGDEGLKHLHGMPGLLNVNISGSRHTRAALNALRDSLPSKGGSFW</sequence>
<dbReference type="InterPro" id="IPR032675">
    <property type="entry name" value="LRR_dom_sf"/>
</dbReference>